<dbReference type="SUPFAM" id="SSF50475">
    <property type="entry name" value="FMN-binding split barrel"/>
    <property type="match status" value="1"/>
</dbReference>
<dbReference type="PANTHER" id="PTHR30466">
    <property type="entry name" value="FLAVIN REDUCTASE"/>
    <property type="match status" value="1"/>
</dbReference>
<organism evidence="4 5">
    <name type="scientific">Desertihabitans brevis</name>
    <dbReference type="NCBI Taxonomy" id="2268447"/>
    <lineage>
        <taxon>Bacteria</taxon>
        <taxon>Bacillati</taxon>
        <taxon>Actinomycetota</taxon>
        <taxon>Actinomycetes</taxon>
        <taxon>Propionibacteriales</taxon>
        <taxon>Propionibacteriaceae</taxon>
        <taxon>Desertihabitans</taxon>
    </lineage>
</organism>
<dbReference type="SMART" id="SM00903">
    <property type="entry name" value="Flavin_Reduct"/>
    <property type="match status" value="1"/>
</dbReference>
<dbReference type="EMBL" id="QOUI01000010">
    <property type="protein sequence ID" value="RCK68687.1"/>
    <property type="molecule type" value="Genomic_DNA"/>
</dbReference>
<name>A0A367YSF8_9ACTN</name>
<gene>
    <name evidence="4" type="ORF">DT076_15425</name>
</gene>
<feature type="domain" description="Flavin reductase like" evidence="3">
    <location>
        <begin position="1"/>
        <end position="150"/>
    </location>
</feature>
<evidence type="ECO:0000313" key="5">
    <source>
        <dbReference type="Proteomes" id="UP000252770"/>
    </source>
</evidence>
<dbReference type="InterPro" id="IPR050268">
    <property type="entry name" value="NADH-dep_flavin_reductase"/>
</dbReference>
<sequence>MSHFASGVTVVTCLRADGSPQGMTCSAFTSISLDPPLVMVSIRRDGRLHPVLLAAGSWAVSVLAADQAELGRRFARSTRDRAQQFEGVPTSPAPSGGAPVLDGALTWLECRTEHVTPAGDHSLVLGRVLATAGTETDAPALVYHRRRFLDLTGATDPGRGTRADGGRDVPSTSPRPGAPRHATDPRGSSH</sequence>
<proteinExistence type="predicted"/>
<dbReference type="Proteomes" id="UP000252770">
    <property type="component" value="Unassembled WGS sequence"/>
</dbReference>
<comment type="caution">
    <text evidence="4">The sequence shown here is derived from an EMBL/GenBank/DDBJ whole genome shotgun (WGS) entry which is preliminary data.</text>
</comment>
<dbReference type="GO" id="GO:0010181">
    <property type="term" value="F:FMN binding"/>
    <property type="evidence" value="ECO:0007669"/>
    <property type="project" value="InterPro"/>
</dbReference>
<evidence type="ECO:0000259" key="3">
    <source>
        <dbReference type="SMART" id="SM00903"/>
    </source>
</evidence>
<dbReference type="GO" id="GO:0006208">
    <property type="term" value="P:pyrimidine nucleobase catabolic process"/>
    <property type="evidence" value="ECO:0007669"/>
    <property type="project" value="TreeGrafter"/>
</dbReference>
<protein>
    <submittedName>
        <fullName evidence="4">Flavin reductase</fullName>
    </submittedName>
</protein>
<keyword evidence="1" id="KW-0560">Oxidoreductase</keyword>
<accession>A0A367YSF8</accession>
<evidence type="ECO:0000313" key="4">
    <source>
        <dbReference type="EMBL" id="RCK68687.1"/>
    </source>
</evidence>
<dbReference type="InterPro" id="IPR002563">
    <property type="entry name" value="Flavin_Rdtase-like_dom"/>
</dbReference>
<dbReference type="PANTHER" id="PTHR30466:SF1">
    <property type="entry name" value="FMN REDUCTASE (NADH) RUTF"/>
    <property type="match status" value="1"/>
</dbReference>
<dbReference type="Gene3D" id="2.30.110.10">
    <property type="entry name" value="Electron Transport, Fmn-binding Protein, Chain A"/>
    <property type="match status" value="1"/>
</dbReference>
<feature type="region of interest" description="Disordered" evidence="2">
    <location>
        <begin position="152"/>
        <end position="190"/>
    </location>
</feature>
<dbReference type="Pfam" id="PF01613">
    <property type="entry name" value="Flavin_Reduct"/>
    <property type="match status" value="1"/>
</dbReference>
<keyword evidence="5" id="KW-1185">Reference proteome</keyword>
<dbReference type="InterPro" id="IPR012349">
    <property type="entry name" value="Split_barrel_FMN-bd"/>
</dbReference>
<reference evidence="4 5" key="1">
    <citation type="submission" date="2018-07" db="EMBL/GenBank/DDBJ databases">
        <title>Desertimonas flava gen. nov. sp. nov.</title>
        <authorList>
            <person name="Liu S."/>
        </authorList>
    </citation>
    <scope>NUCLEOTIDE SEQUENCE [LARGE SCALE GENOMIC DNA]</scope>
    <source>
        <strain evidence="4 5">16Sb5-5</strain>
    </source>
</reference>
<evidence type="ECO:0000256" key="2">
    <source>
        <dbReference type="SAM" id="MobiDB-lite"/>
    </source>
</evidence>
<dbReference type="GO" id="GO:0042602">
    <property type="term" value="F:riboflavin reductase (NADPH) activity"/>
    <property type="evidence" value="ECO:0007669"/>
    <property type="project" value="TreeGrafter"/>
</dbReference>
<dbReference type="AlphaFoldDB" id="A0A367YSF8"/>
<evidence type="ECO:0000256" key="1">
    <source>
        <dbReference type="ARBA" id="ARBA00023002"/>
    </source>
</evidence>